<evidence type="ECO:0000313" key="2">
    <source>
        <dbReference type="Proteomes" id="UP001597463"/>
    </source>
</evidence>
<proteinExistence type="predicted"/>
<reference evidence="2" key="1">
    <citation type="journal article" date="2019" name="Int. J. Syst. Evol. Microbiol.">
        <title>The Global Catalogue of Microorganisms (GCM) 10K type strain sequencing project: providing services to taxonomists for standard genome sequencing and annotation.</title>
        <authorList>
            <consortium name="The Broad Institute Genomics Platform"/>
            <consortium name="The Broad Institute Genome Sequencing Center for Infectious Disease"/>
            <person name="Wu L."/>
            <person name="Ma J."/>
        </authorList>
    </citation>
    <scope>NUCLEOTIDE SEQUENCE [LARGE SCALE GENOMIC DNA]</scope>
    <source>
        <strain evidence="2">TISTR 1906</strain>
    </source>
</reference>
<evidence type="ECO:0000313" key="1">
    <source>
        <dbReference type="EMBL" id="MFD2753317.1"/>
    </source>
</evidence>
<gene>
    <name evidence="1" type="ORF">ACFSW6_04420</name>
</gene>
<name>A0ABW5UIC9_9BURK</name>
<dbReference type="Proteomes" id="UP001597463">
    <property type="component" value="Unassembled WGS sequence"/>
</dbReference>
<dbReference type="RefSeq" id="WP_157082224.1">
    <property type="nucleotide sequence ID" value="NZ_BCNT01000028.1"/>
</dbReference>
<dbReference type="EMBL" id="JBHUMV010000002">
    <property type="protein sequence ID" value="MFD2753317.1"/>
    <property type="molecule type" value="Genomic_DNA"/>
</dbReference>
<comment type="caution">
    <text evidence="1">The sequence shown here is derived from an EMBL/GenBank/DDBJ whole genome shotgun (WGS) entry which is preliminary data.</text>
</comment>
<organism evidence="1 2">
    <name type="scientific">Comamonas terrae</name>
    <dbReference type="NCBI Taxonomy" id="673548"/>
    <lineage>
        <taxon>Bacteria</taxon>
        <taxon>Pseudomonadati</taxon>
        <taxon>Pseudomonadota</taxon>
        <taxon>Betaproteobacteria</taxon>
        <taxon>Burkholderiales</taxon>
        <taxon>Comamonadaceae</taxon>
        <taxon>Comamonas</taxon>
    </lineage>
</organism>
<accession>A0ABW5UIC9</accession>
<sequence length="64" mass="6668">MTVAAADRPQLYACSAATTCMEPLQPGLAGGNASDAALHAGGNARETVRKQPFTDFFGIESRIN</sequence>
<protein>
    <submittedName>
        <fullName evidence="1">Uncharacterized protein</fullName>
    </submittedName>
</protein>
<keyword evidence="2" id="KW-1185">Reference proteome</keyword>